<organism evidence="1 2">
    <name type="scientific">Linum trigynum</name>
    <dbReference type="NCBI Taxonomy" id="586398"/>
    <lineage>
        <taxon>Eukaryota</taxon>
        <taxon>Viridiplantae</taxon>
        <taxon>Streptophyta</taxon>
        <taxon>Embryophyta</taxon>
        <taxon>Tracheophyta</taxon>
        <taxon>Spermatophyta</taxon>
        <taxon>Magnoliopsida</taxon>
        <taxon>eudicotyledons</taxon>
        <taxon>Gunneridae</taxon>
        <taxon>Pentapetalae</taxon>
        <taxon>rosids</taxon>
        <taxon>fabids</taxon>
        <taxon>Malpighiales</taxon>
        <taxon>Linaceae</taxon>
        <taxon>Linum</taxon>
    </lineage>
</organism>
<proteinExistence type="predicted"/>
<protein>
    <submittedName>
        <fullName evidence="1">Uncharacterized protein</fullName>
    </submittedName>
</protein>
<dbReference type="EMBL" id="OZ034817">
    <property type="protein sequence ID" value="CAL1381161.1"/>
    <property type="molecule type" value="Genomic_DNA"/>
</dbReference>
<name>A0AAV2E5L8_9ROSI</name>
<evidence type="ECO:0000313" key="2">
    <source>
        <dbReference type="Proteomes" id="UP001497516"/>
    </source>
</evidence>
<accession>A0AAV2E5L8</accession>
<evidence type="ECO:0000313" key="1">
    <source>
        <dbReference type="EMBL" id="CAL1381161.1"/>
    </source>
</evidence>
<keyword evidence="2" id="KW-1185">Reference proteome</keyword>
<dbReference type="AlphaFoldDB" id="A0AAV2E5L8"/>
<reference evidence="1 2" key="1">
    <citation type="submission" date="2024-04" db="EMBL/GenBank/DDBJ databases">
        <authorList>
            <person name="Fracassetti M."/>
        </authorList>
    </citation>
    <scope>NUCLEOTIDE SEQUENCE [LARGE SCALE GENOMIC DNA]</scope>
</reference>
<sequence>MEEDLYLSELNLWQCQRKICDGHYTVVVRVLSSSSIAPYSKATLVTLHDKHPVTPSPSLPTLAMDHHPLVSSSAVVLDMIMSFPRGTSCGRDGFWAQHLMDCLDGDVVAISDDLIASITRMVNLLLKGRYPQPLGEYVANAPLTPLFKPWSGIRPIDVD</sequence>
<dbReference type="Proteomes" id="UP001497516">
    <property type="component" value="Chromosome 4"/>
</dbReference>
<gene>
    <name evidence="1" type="ORF">LTRI10_LOCUS22562</name>
</gene>